<evidence type="ECO:0000256" key="1">
    <source>
        <dbReference type="SAM" id="MobiDB-lite"/>
    </source>
</evidence>
<reference evidence="2 3" key="1">
    <citation type="journal article" date="2023" name="Nucleic Acids Res.">
        <title>The hologenome of Daphnia magna reveals possible DNA methylation and microbiome-mediated evolution of the host genome.</title>
        <authorList>
            <person name="Chaturvedi A."/>
            <person name="Li X."/>
            <person name="Dhandapani V."/>
            <person name="Marshall H."/>
            <person name="Kissane S."/>
            <person name="Cuenca-Cambronero M."/>
            <person name="Asole G."/>
            <person name="Calvet F."/>
            <person name="Ruiz-Romero M."/>
            <person name="Marangio P."/>
            <person name="Guigo R."/>
            <person name="Rago D."/>
            <person name="Mirbahai L."/>
            <person name="Eastwood N."/>
            <person name="Colbourne J.K."/>
            <person name="Zhou J."/>
            <person name="Mallon E."/>
            <person name="Orsini L."/>
        </authorList>
    </citation>
    <scope>NUCLEOTIDE SEQUENCE [LARGE SCALE GENOMIC DNA]</scope>
    <source>
        <strain evidence="2">LRV0_1</strain>
    </source>
</reference>
<feature type="compositionally biased region" description="Basic and acidic residues" evidence="1">
    <location>
        <begin position="1"/>
        <end position="11"/>
    </location>
</feature>
<comment type="caution">
    <text evidence="2">The sequence shown here is derived from an EMBL/GenBank/DDBJ whole genome shotgun (WGS) entry which is preliminary data.</text>
</comment>
<evidence type="ECO:0000313" key="3">
    <source>
        <dbReference type="Proteomes" id="UP001234178"/>
    </source>
</evidence>
<sequence>MSTCGRRDRCYKQSPPLQPKTCKTSKDNKPVSPYGLERFRRILSSDGRCVSFGYSNSRIVLAAPVSSGYDDDFSKNQGPSHWM</sequence>
<dbReference type="Proteomes" id="UP001234178">
    <property type="component" value="Unassembled WGS sequence"/>
</dbReference>
<name>A0ABQ9YPW6_9CRUS</name>
<evidence type="ECO:0000313" key="2">
    <source>
        <dbReference type="EMBL" id="KAK4002646.1"/>
    </source>
</evidence>
<organism evidence="2 3">
    <name type="scientific">Daphnia magna</name>
    <dbReference type="NCBI Taxonomy" id="35525"/>
    <lineage>
        <taxon>Eukaryota</taxon>
        <taxon>Metazoa</taxon>
        <taxon>Ecdysozoa</taxon>
        <taxon>Arthropoda</taxon>
        <taxon>Crustacea</taxon>
        <taxon>Branchiopoda</taxon>
        <taxon>Diplostraca</taxon>
        <taxon>Cladocera</taxon>
        <taxon>Anomopoda</taxon>
        <taxon>Daphniidae</taxon>
        <taxon>Daphnia</taxon>
    </lineage>
</organism>
<proteinExistence type="predicted"/>
<gene>
    <name evidence="2" type="ORF">OUZ56_004458</name>
</gene>
<keyword evidence="3" id="KW-1185">Reference proteome</keyword>
<accession>A0ABQ9YPW6</accession>
<feature type="region of interest" description="Disordered" evidence="1">
    <location>
        <begin position="1"/>
        <end position="29"/>
    </location>
</feature>
<dbReference type="EMBL" id="JAOYFB010000001">
    <property type="protein sequence ID" value="KAK4002646.1"/>
    <property type="molecule type" value="Genomic_DNA"/>
</dbReference>
<protein>
    <submittedName>
        <fullName evidence="2">Uncharacterized protein</fullName>
    </submittedName>
</protein>